<evidence type="ECO:0000259" key="1">
    <source>
        <dbReference type="Pfam" id="PF00485"/>
    </source>
</evidence>
<dbReference type="Gene3D" id="3.40.50.300">
    <property type="entry name" value="P-loop containing nucleotide triphosphate hydrolases"/>
    <property type="match status" value="1"/>
</dbReference>
<keyword evidence="3" id="KW-1185">Reference proteome</keyword>
<dbReference type="Proteomes" id="UP000315971">
    <property type="component" value="Unassembled WGS sequence"/>
</dbReference>
<dbReference type="AlphaFoldDB" id="A0A521BAI2"/>
<dbReference type="GO" id="GO:0016301">
    <property type="term" value="F:kinase activity"/>
    <property type="evidence" value="ECO:0007669"/>
    <property type="project" value="UniProtKB-KW"/>
</dbReference>
<evidence type="ECO:0000313" key="2">
    <source>
        <dbReference type="EMBL" id="SMO44097.1"/>
    </source>
</evidence>
<proteinExistence type="predicted"/>
<keyword evidence="2" id="KW-0418">Kinase</keyword>
<gene>
    <name evidence="2" type="ORF">SAMN06265350_10240</name>
</gene>
<dbReference type="OrthoDB" id="9777642at2"/>
<dbReference type="Pfam" id="PF00485">
    <property type="entry name" value="PRK"/>
    <property type="match status" value="1"/>
</dbReference>
<name>A0A521BAI2_9SPHI</name>
<evidence type="ECO:0000313" key="3">
    <source>
        <dbReference type="Proteomes" id="UP000315971"/>
    </source>
</evidence>
<accession>A0A521BAI2</accession>
<dbReference type="InterPro" id="IPR006083">
    <property type="entry name" value="PRK/URK"/>
</dbReference>
<dbReference type="PANTHER" id="PTHR10285">
    <property type="entry name" value="URIDINE KINASE"/>
    <property type="match status" value="1"/>
</dbReference>
<keyword evidence="2" id="KW-0808">Transferase</keyword>
<sequence length="211" mass="24626">MNHKPFIIGVAGGSGSGKTYFLQSLLKHFNHKQICIVSQDDYYIPVGELSAEENKLYNFDLPGTIDADKFYEDLLNLANGKIVYKQEYTFNNTQAIPRLLECKPAPIIVIEGLFIFHFPEINKLIDLRIFIEAHEELALKRRIHRDKAERGYSEDDILYKWHKHVLPAYKEFLLPYKPHVDFVIENNQVKEIDFISFKAMVEQRISNHSDI</sequence>
<organism evidence="2 3">
    <name type="scientific">Solitalea koreensis</name>
    <dbReference type="NCBI Taxonomy" id="543615"/>
    <lineage>
        <taxon>Bacteria</taxon>
        <taxon>Pseudomonadati</taxon>
        <taxon>Bacteroidota</taxon>
        <taxon>Sphingobacteriia</taxon>
        <taxon>Sphingobacteriales</taxon>
        <taxon>Sphingobacteriaceae</taxon>
        <taxon>Solitalea</taxon>
    </lineage>
</organism>
<dbReference type="EMBL" id="FXSZ01000002">
    <property type="protein sequence ID" value="SMO44097.1"/>
    <property type="molecule type" value="Genomic_DNA"/>
</dbReference>
<reference evidence="2 3" key="1">
    <citation type="submission" date="2017-05" db="EMBL/GenBank/DDBJ databases">
        <authorList>
            <person name="Varghese N."/>
            <person name="Submissions S."/>
        </authorList>
    </citation>
    <scope>NUCLEOTIDE SEQUENCE [LARGE SCALE GENOMIC DNA]</scope>
    <source>
        <strain evidence="2 3">DSM 21342</strain>
    </source>
</reference>
<dbReference type="InterPro" id="IPR027417">
    <property type="entry name" value="P-loop_NTPase"/>
</dbReference>
<dbReference type="SUPFAM" id="SSF52540">
    <property type="entry name" value="P-loop containing nucleoside triphosphate hydrolases"/>
    <property type="match status" value="1"/>
</dbReference>
<protein>
    <submittedName>
        <fullName evidence="2">Uridine kinase</fullName>
    </submittedName>
</protein>
<dbReference type="GO" id="GO:0005524">
    <property type="term" value="F:ATP binding"/>
    <property type="evidence" value="ECO:0007669"/>
    <property type="project" value="InterPro"/>
</dbReference>
<feature type="domain" description="Phosphoribulokinase/uridine kinase" evidence="1">
    <location>
        <begin position="7"/>
        <end position="190"/>
    </location>
</feature>
<dbReference type="PRINTS" id="PR00988">
    <property type="entry name" value="URIDINKINASE"/>
</dbReference>
<dbReference type="RefSeq" id="WP_142601453.1">
    <property type="nucleotide sequence ID" value="NZ_FXSZ01000002.1"/>
</dbReference>